<keyword evidence="1" id="KW-0472">Membrane</keyword>
<dbReference type="AlphaFoldDB" id="A0A1C3EL29"/>
<dbReference type="Proteomes" id="UP000094828">
    <property type="component" value="Unassembled WGS sequence"/>
</dbReference>
<protein>
    <submittedName>
        <fullName evidence="2">Uncharacterized protein</fullName>
    </submittedName>
</protein>
<name>A0A1C3EL29_9PLAN</name>
<gene>
    <name evidence="2" type="ORF">A6X21_17920</name>
</gene>
<keyword evidence="1" id="KW-0812">Transmembrane</keyword>
<dbReference type="OrthoDB" id="207706at2"/>
<reference evidence="2 3" key="1">
    <citation type="submission" date="2016-05" db="EMBL/GenBank/DDBJ databases">
        <title>Genomic and physiological characterization of Planctopirus sp. isolated from fresh water lake.</title>
        <authorList>
            <person name="Subhash Y."/>
            <person name="Ramana C."/>
        </authorList>
    </citation>
    <scope>NUCLEOTIDE SEQUENCE [LARGE SCALE GENOMIC DNA]</scope>
    <source>
        <strain evidence="2 3">JC280</strain>
    </source>
</reference>
<dbReference type="STRING" id="1841610.A6X21_17920"/>
<evidence type="ECO:0000313" key="2">
    <source>
        <dbReference type="EMBL" id="ODA33925.1"/>
    </source>
</evidence>
<organism evidence="2 3">
    <name type="scientific">Planctopirus hydrillae</name>
    <dbReference type="NCBI Taxonomy" id="1841610"/>
    <lineage>
        <taxon>Bacteria</taxon>
        <taxon>Pseudomonadati</taxon>
        <taxon>Planctomycetota</taxon>
        <taxon>Planctomycetia</taxon>
        <taxon>Planctomycetales</taxon>
        <taxon>Planctomycetaceae</taxon>
        <taxon>Planctopirus</taxon>
    </lineage>
</organism>
<comment type="caution">
    <text evidence="2">The sequence shown here is derived from an EMBL/GenBank/DDBJ whole genome shotgun (WGS) entry which is preliminary data.</text>
</comment>
<accession>A0A1C3EL29</accession>
<evidence type="ECO:0000256" key="1">
    <source>
        <dbReference type="SAM" id="Phobius"/>
    </source>
</evidence>
<evidence type="ECO:0000313" key="3">
    <source>
        <dbReference type="Proteomes" id="UP000094828"/>
    </source>
</evidence>
<dbReference type="EMBL" id="LYDR01000046">
    <property type="protein sequence ID" value="ODA33925.1"/>
    <property type="molecule type" value="Genomic_DNA"/>
</dbReference>
<feature type="transmembrane region" description="Helical" evidence="1">
    <location>
        <begin position="26"/>
        <end position="46"/>
    </location>
</feature>
<keyword evidence="1" id="KW-1133">Transmembrane helix</keyword>
<proteinExistence type="predicted"/>
<sequence>MRVRQILRSMGRHEEVPGIKHARKGAALLMVVVALGLTCAVTLAFLETQAISTRVTNNSIGNRHAEDAAETAARLTLRQMHSASWAGVNQSLSGPLWQTSEGTASYEATFHPVTVTASTLSQLLRVEVRCTGRFTPAGNNSIPSQKTIRLIVEMRPRVELPGSSTSLPADWNPPSNESISTRPYSITLASNSSSALVVDPSNRVEGPLWLRGRPVIFGDPLWSTSTRQIYLQHMAQDFGALSNIEKYPHPFAQKFVFSNSTSANQSSVAESLALLGVPVELSSTHPPTPTFSVSSWSQYRLYDKGFVYNAQTLGSSISWSELRPTPANPLGIYIRQGDLRIQGNTTIVGTLIATGRITIEGTNNIIVPARLTDLLPADLRTSALSTTLPTMMAQFVEFDRECFCHVEGFVQATRTITGAGASWRLRTNSTAIGLTGTLATASVSTQPFSSIRIDDDVNFDAINSGWRHQMTLFTGGTGRTLPIVSVDKNARRITVAGQVTTTGPVAWRMSRTPQAEVRILGRLWGDTANFNRASHWDLSSLSWTLLRTQWEQTNSLLAATGQAEMTLTRWLSNPANVNWLGSYQATFAQNIEPTLHLHDLPVVNEVTTLPMLRASTITPAGGMIAGLGTPGYQWLVISREILP</sequence>
<dbReference type="RefSeq" id="WP_068846744.1">
    <property type="nucleotide sequence ID" value="NZ_LYDR01000046.1"/>
</dbReference>
<keyword evidence="3" id="KW-1185">Reference proteome</keyword>